<feature type="non-terminal residue" evidence="1">
    <location>
        <position position="170"/>
    </location>
</feature>
<dbReference type="Gene3D" id="1.50.10.20">
    <property type="match status" value="1"/>
</dbReference>
<protein>
    <submittedName>
        <fullName evidence="1">Uncharacterized protein CG3556</fullName>
    </submittedName>
</protein>
<feature type="non-terminal residue" evidence="1">
    <location>
        <position position="1"/>
    </location>
</feature>
<dbReference type="GO" id="GO:0031419">
    <property type="term" value="F:cobalamin binding"/>
    <property type="evidence" value="ECO:0007669"/>
    <property type="project" value="TreeGrafter"/>
</dbReference>
<evidence type="ECO:0000313" key="1">
    <source>
        <dbReference type="EMBL" id="GFR24571.1"/>
    </source>
</evidence>
<name>A0A8X6HIG8_TRICU</name>
<sequence>ALLSSGNEEAKDWNLKAAVEFLMSKQSKTDGSFGDFLATYFALPVLNAKSLADIGKTKCTKNLRMPRDNNPVSDIESKLGPKMSIKYYLYVGDQKDQVHPLFLRTPCNITVLEVMRLASEVDPKYRFQAQRIGKKLYIYELFGIANDPEDEKFWILYTESQNSSLKLITL</sequence>
<accession>A0A8X6HIG8</accession>
<keyword evidence="2" id="KW-1185">Reference proteome</keyword>
<reference evidence="1" key="1">
    <citation type="submission" date="2020-07" db="EMBL/GenBank/DDBJ databases">
        <title>Multicomponent nature underlies the extraordinary mechanical properties of spider dragline silk.</title>
        <authorList>
            <person name="Kono N."/>
            <person name="Nakamura H."/>
            <person name="Mori M."/>
            <person name="Yoshida Y."/>
            <person name="Ohtoshi R."/>
            <person name="Malay A.D."/>
            <person name="Moran D.A.P."/>
            <person name="Tomita M."/>
            <person name="Numata K."/>
            <person name="Arakawa K."/>
        </authorList>
    </citation>
    <scope>NUCLEOTIDE SEQUENCE</scope>
</reference>
<dbReference type="Proteomes" id="UP000887116">
    <property type="component" value="Unassembled WGS sequence"/>
</dbReference>
<dbReference type="Gene3D" id="2.170.130.30">
    <property type="match status" value="1"/>
</dbReference>
<dbReference type="AlphaFoldDB" id="A0A8X6HIG8"/>
<dbReference type="OrthoDB" id="6481347at2759"/>
<dbReference type="GO" id="GO:0015889">
    <property type="term" value="P:cobalamin transport"/>
    <property type="evidence" value="ECO:0007669"/>
    <property type="project" value="TreeGrafter"/>
</dbReference>
<dbReference type="EMBL" id="BMAO01028424">
    <property type="protein sequence ID" value="GFR24571.1"/>
    <property type="molecule type" value="Genomic_DNA"/>
</dbReference>
<comment type="caution">
    <text evidence="1">The sequence shown here is derived from an EMBL/GenBank/DDBJ whole genome shotgun (WGS) entry which is preliminary data.</text>
</comment>
<dbReference type="PANTHER" id="PTHR10559:SF18">
    <property type="entry name" value="TRANSCOBALAMIN II"/>
    <property type="match status" value="1"/>
</dbReference>
<evidence type="ECO:0000313" key="2">
    <source>
        <dbReference type="Proteomes" id="UP000887116"/>
    </source>
</evidence>
<dbReference type="InterPro" id="IPR051588">
    <property type="entry name" value="Cobalamin_Transport"/>
</dbReference>
<dbReference type="PANTHER" id="PTHR10559">
    <property type="entry name" value="TRANSCOBALAMIN-1/GASTRIC INTRINSIC FACTOR"/>
    <property type="match status" value="1"/>
</dbReference>
<gene>
    <name evidence="1" type="primary">CG3556_8</name>
    <name evidence="1" type="ORF">TNCT_341931</name>
</gene>
<organism evidence="1 2">
    <name type="scientific">Trichonephila clavata</name>
    <name type="common">Joro spider</name>
    <name type="synonym">Nephila clavata</name>
    <dbReference type="NCBI Taxonomy" id="2740835"/>
    <lineage>
        <taxon>Eukaryota</taxon>
        <taxon>Metazoa</taxon>
        <taxon>Ecdysozoa</taxon>
        <taxon>Arthropoda</taxon>
        <taxon>Chelicerata</taxon>
        <taxon>Arachnida</taxon>
        <taxon>Araneae</taxon>
        <taxon>Araneomorphae</taxon>
        <taxon>Entelegynae</taxon>
        <taxon>Araneoidea</taxon>
        <taxon>Nephilidae</taxon>
        <taxon>Trichonephila</taxon>
    </lineage>
</organism>
<dbReference type="GO" id="GO:0005615">
    <property type="term" value="C:extracellular space"/>
    <property type="evidence" value="ECO:0007669"/>
    <property type="project" value="TreeGrafter"/>
</dbReference>
<proteinExistence type="predicted"/>